<dbReference type="Gene3D" id="3.40.50.1820">
    <property type="entry name" value="alpha/beta hydrolase"/>
    <property type="match status" value="1"/>
</dbReference>
<evidence type="ECO:0000256" key="1">
    <source>
        <dbReference type="PIRSR" id="PIRSR639069-1"/>
    </source>
</evidence>
<dbReference type="Proteomes" id="UP000276232">
    <property type="component" value="Unassembled WGS sequence"/>
</dbReference>
<sequence length="329" mass="35129">MHTDLSEPQLWEHRSTLADPDGVDEFWARTLAEARAVGGPLRAEPVTTDLRTLEVHDVTFPGFGGEPVRAWLRRPVAALRGDAPLPVVVEYVGYGGGRGEPEERLLWASAGFAHLLVDTRGQGSGWSRGDTPDSGPAGPQVPGVMTRGVTSPETSYYRRFLTDAARAVDAARALPSVGVDVDPSRVAVMGTSQGGAAALAAGALVPDVAAVVAQVPFLCDVPRALAITDADPFHEVTRYLARHRSHVDAVLRTLAHVDGVVMARRGRAPARFSAALMDAICPPSTVFGAFHAYAGPKEIVVWPYNGHEGGETEDERGALAFLRHHLRHP</sequence>
<dbReference type="EMBL" id="RJKN01000008">
    <property type="protein sequence ID" value="ROP27061.1"/>
    <property type="molecule type" value="Genomic_DNA"/>
</dbReference>
<feature type="active site" description="Charge relay system" evidence="1">
    <location>
        <position position="307"/>
    </location>
</feature>
<reference evidence="5 6" key="1">
    <citation type="journal article" date="2015" name="Stand. Genomic Sci.">
        <title>Genomic Encyclopedia of Bacterial and Archaeal Type Strains, Phase III: the genomes of soil and plant-associated and newly described type strains.</title>
        <authorList>
            <person name="Whitman W.B."/>
            <person name="Woyke T."/>
            <person name="Klenk H.P."/>
            <person name="Zhou Y."/>
            <person name="Lilburn T.G."/>
            <person name="Beck B.J."/>
            <person name="De Vos P."/>
            <person name="Vandamme P."/>
            <person name="Eisen J.A."/>
            <person name="Garrity G."/>
            <person name="Hugenholtz P."/>
            <person name="Kyrpides N.C."/>
        </authorList>
    </citation>
    <scope>NUCLEOTIDE SEQUENCE [LARGE SCALE GENOMIC DNA]</scope>
    <source>
        <strain evidence="5 6">CECT 7306</strain>
    </source>
</reference>
<dbReference type="PANTHER" id="PTHR40111:SF1">
    <property type="entry name" value="CEPHALOSPORIN-C DEACETYLASE"/>
    <property type="match status" value="1"/>
</dbReference>
<protein>
    <submittedName>
        <fullName evidence="5">Cephalosporin-C deacetylase</fullName>
    </submittedName>
</protein>
<accession>A0A3N1GA17</accession>
<dbReference type="RefSeq" id="WP_123381055.1">
    <property type="nucleotide sequence ID" value="NZ_RJKN01000008.1"/>
</dbReference>
<evidence type="ECO:0000313" key="6">
    <source>
        <dbReference type="Proteomes" id="UP000276232"/>
    </source>
</evidence>
<dbReference type="GO" id="GO:0005976">
    <property type="term" value="P:polysaccharide metabolic process"/>
    <property type="evidence" value="ECO:0007669"/>
    <property type="project" value="TreeGrafter"/>
</dbReference>
<dbReference type="OrthoDB" id="9770528at2"/>
<dbReference type="PANTHER" id="PTHR40111">
    <property type="entry name" value="CEPHALOSPORIN-C DEACETYLASE"/>
    <property type="match status" value="1"/>
</dbReference>
<feature type="binding site" evidence="2">
    <location>
        <position position="94"/>
    </location>
    <ligand>
        <name>substrate</name>
    </ligand>
</feature>
<evidence type="ECO:0000256" key="2">
    <source>
        <dbReference type="PIRSR" id="PIRSR639069-2"/>
    </source>
</evidence>
<dbReference type="InterPro" id="IPR029058">
    <property type="entry name" value="AB_hydrolase_fold"/>
</dbReference>
<name>A0A3N1GA17_9ACTN</name>
<comment type="caution">
    <text evidence="5">The sequence shown here is derived from an EMBL/GenBank/DDBJ whole genome shotgun (WGS) entry which is preliminary data.</text>
</comment>
<dbReference type="InterPro" id="IPR039069">
    <property type="entry name" value="CE7"/>
</dbReference>
<dbReference type="AlphaFoldDB" id="A0A3N1GA17"/>
<feature type="domain" description="Acetyl xylan esterase" evidence="4">
    <location>
        <begin position="3"/>
        <end position="324"/>
    </location>
</feature>
<keyword evidence="6" id="KW-1185">Reference proteome</keyword>
<proteinExistence type="predicted"/>
<evidence type="ECO:0000313" key="5">
    <source>
        <dbReference type="EMBL" id="ROP27061.1"/>
    </source>
</evidence>
<evidence type="ECO:0000256" key="3">
    <source>
        <dbReference type="SAM" id="MobiDB-lite"/>
    </source>
</evidence>
<dbReference type="Pfam" id="PF05448">
    <property type="entry name" value="AXE1"/>
    <property type="match status" value="1"/>
</dbReference>
<dbReference type="SUPFAM" id="SSF53474">
    <property type="entry name" value="alpha/beta-Hydrolases"/>
    <property type="match status" value="1"/>
</dbReference>
<feature type="region of interest" description="Disordered" evidence="3">
    <location>
        <begin position="123"/>
        <end position="148"/>
    </location>
</feature>
<feature type="active site" description="Charge relay system" evidence="1">
    <location>
        <position position="278"/>
    </location>
</feature>
<dbReference type="InParanoid" id="A0A3N1GA17"/>
<evidence type="ECO:0000259" key="4">
    <source>
        <dbReference type="Pfam" id="PF05448"/>
    </source>
</evidence>
<organism evidence="5 6">
    <name type="scientific">Pseudokineococcus lusitanus</name>
    <dbReference type="NCBI Taxonomy" id="763993"/>
    <lineage>
        <taxon>Bacteria</taxon>
        <taxon>Bacillati</taxon>
        <taxon>Actinomycetota</taxon>
        <taxon>Actinomycetes</taxon>
        <taxon>Kineosporiales</taxon>
        <taxon>Kineosporiaceae</taxon>
        <taxon>Pseudokineococcus</taxon>
    </lineage>
</organism>
<feature type="active site" description="Nucleophile" evidence="1">
    <location>
        <position position="192"/>
    </location>
</feature>
<gene>
    <name evidence="5" type="ORF">EDC03_2989</name>
</gene>
<dbReference type="GO" id="GO:0052689">
    <property type="term" value="F:carboxylic ester hydrolase activity"/>
    <property type="evidence" value="ECO:0007669"/>
    <property type="project" value="TreeGrafter"/>
</dbReference>
<dbReference type="InterPro" id="IPR008391">
    <property type="entry name" value="AXE1_dom"/>
</dbReference>